<evidence type="ECO:0000256" key="1">
    <source>
        <dbReference type="SAM" id="Coils"/>
    </source>
</evidence>
<sequence>MSLLPEKGIFNFTDLKNLRRLSFVTAIETKMSTDNLASYFGDVDIALLYGFGIKPLPLEGLDSYIFEYGFHEGCDQVRSTLVYLKTDKCPILYSSKFYVLDDYCHVLKEELRGATEKDVVNHYDLHSYLKDRYEFSEELFERAKENLEEIDSLYEKIRETSIGGYELFLLKFYSRYIIDLNERIQLYKNVLNMYSPEFKDANKTHKQKRYEIFATCPGGIIDGINEDLCSKCYEVKPRDGMYAVRGCYKRSKHYLKYGG</sequence>
<dbReference type="HOGENOM" id="CLU_1114972_0_0_9"/>
<keyword evidence="1" id="KW-0175">Coiled coil</keyword>
<name>E0NJG2_9FIRM</name>
<reference evidence="2 3" key="1">
    <citation type="submission" date="2010-07" db="EMBL/GenBank/DDBJ databases">
        <authorList>
            <person name="Muzny D."/>
            <person name="Qin X."/>
            <person name="Deng J."/>
            <person name="Jiang H."/>
            <person name="Liu Y."/>
            <person name="Qu J."/>
            <person name="Song X.-Z."/>
            <person name="Zhang L."/>
            <person name="Thornton R."/>
            <person name="Coyle M."/>
            <person name="Francisco L."/>
            <person name="Jackson L."/>
            <person name="Javaid M."/>
            <person name="Korchina V."/>
            <person name="Kovar C."/>
            <person name="Mata R."/>
            <person name="Mathew T."/>
            <person name="Ngo R."/>
            <person name="Nguyen L."/>
            <person name="Nguyen N."/>
            <person name="Okwuonu G."/>
            <person name="Ongeri F."/>
            <person name="Pham C."/>
            <person name="Simmons D."/>
            <person name="Wilczek-Boney K."/>
            <person name="Hale W."/>
            <person name="Jakkamsetti A."/>
            <person name="Pham P."/>
            <person name="Ruth R."/>
            <person name="San Lucas F."/>
            <person name="Warren J."/>
            <person name="Zhang J."/>
            <person name="Zhao Z."/>
            <person name="Zhou C."/>
            <person name="Zhu D."/>
            <person name="Lee S."/>
            <person name="Bess C."/>
            <person name="Blankenburg K."/>
            <person name="Forbes L."/>
            <person name="Fu Q."/>
            <person name="Gubbala S."/>
            <person name="Hirani K."/>
            <person name="Jayaseelan J.C."/>
            <person name="Lara F."/>
            <person name="Munidasa M."/>
            <person name="Palculict T."/>
            <person name="Patil S."/>
            <person name="Pu L.-L."/>
            <person name="Saada N."/>
            <person name="Tang L."/>
            <person name="Weissenberger G."/>
            <person name="Zhu Y."/>
            <person name="Hemphill L."/>
            <person name="Shang Y."/>
            <person name="Youmans B."/>
            <person name="Ayvaz T."/>
            <person name="Ross M."/>
            <person name="Santibanez J."/>
            <person name="Aqrawi P."/>
            <person name="Gross S."/>
            <person name="Joshi V."/>
            <person name="Fowler G."/>
            <person name="Nazareth L."/>
            <person name="Reid J."/>
            <person name="Worley K."/>
            <person name="Petrosino J."/>
            <person name="Highlander S."/>
            <person name="Gibbs R."/>
        </authorList>
    </citation>
    <scope>NUCLEOTIDE SEQUENCE [LARGE SCALE GENOMIC DNA]</scope>
    <source>
        <strain evidence="2 3">ATCC BAA-1640</strain>
    </source>
</reference>
<protein>
    <submittedName>
        <fullName evidence="2">Uncharacterized protein</fullName>
    </submittedName>
</protein>
<keyword evidence="3" id="KW-1185">Reference proteome</keyword>
<proteinExistence type="predicted"/>
<dbReference type="eggNOG" id="COG1775">
    <property type="taxonomic scope" value="Bacteria"/>
</dbReference>
<organism evidence="2 3">
    <name type="scientific">Peptoniphilus duerdenii ATCC BAA-1640</name>
    <dbReference type="NCBI Taxonomy" id="862517"/>
    <lineage>
        <taxon>Bacteria</taxon>
        <taxon>Bacillati</taxon>
        <taxon>Bacillota</taxon>
        <taxon>Tissierellia</taxon>
        <taxon>Tissierellales</taxon>
        <taxon>Peptoniphilaceae</taxon>
        <taxon>Peptoniphilus</taxon>
    </lineage>
</organism>
<dbReference type="OrthoDB" id="357032at2"/>
<feature type="coiled-coil region" evidence="1">
    <location>
        <begin position="133"/>
        <end position="160"/>
    </location>
</feature>
<dbReference type="STRING" id="862517.HMPREF9225_0301"/>
<accession>E0NJG2</accession>
<dbReference type="Proteomes" id="UP000003280">
    <property type="component" value="Unassembled WGS sequence"/>
</dbReference>
<dbReference type="RefSeq" id="WP_008901137.1">
    <property type="nucleotide sequence ID" value="NZ_GL397071.1"/>
</dbReference>
<evidence type="ECO:0000313" key="3">
    <source>
        <dbReference type="Proteomes" id="UP000003280"/>
    </source>
</evidence>
<gene>
    <name evidence="2" type="ORF">HMPREF9225_0301</name>
</gene>
<comment type="caution">
    <text evidence="2">The sequence shown here is derived from an EMBL/GenBank/DDBJ whole genome shotgun (WGS) entry which is preliminary data.</text>
</comment>
<dbReference type="EMBL" id="AEEH01000018">
    <property type="protein sequence ID" value="EFM25982.1"/>
    <property type="molecule type" value="Genomic_DNA"/>
</dbReference>
<dbReference type="AlphaFoldDB" id="E0NJG2"/>
<evidence type="ECO:0000313" key="2">
    <source>
        <dbReference type="EMBL" id="EFM25982.1"/>
    </source>
</evidence>